<sequence>MIEDPRYDPRLMGKFGVNPEQDRHYRMLLIKELMKVHHDCREKTELDDMPMDELCENYKRLYHEACAEMEKIQDPNYQELLQYMKTHLTEQEFQLLRIEIYAACNKIIMQHSTRRLLISMVLDIARQFVPEERLEAILREHPEY</sequence>
<dbReference type="AlphaFoldDB" id="A0A9R0E877"/>
<dbReference type="RefSeq" id="XP_050560519.1">
    <property type="nucleotide sequence ID" value="XM_050704562.1"/>
</dbReference>
<organism evidence="1 2">
    <name type="scientific">Spodoptera frugiperda</name>
    <name type="common">Fall armyworm</name>
    <dbReference type="NCBI Taxonomy" id="7108"/>
    <lineage>
        <taxon>Eukaryota</taxon>
        <taxon>Metazoa</taxon>
        <taxon>Ecdysozoa</taxon>
        <taxon>Arthropoda</taxon>
        <taxon>Hexapoda</taxon>
        <taxon>Insecta</taxon>
        <taxon>Pterygota</taxon>
        <taxon>Neoptera</taxon>
        <taxon>Endopterygota</taxon>
        <taxon>Lepidoptera</taxon>
        <taxon>Glossata</taxon>
        <taxon>Ditrysia</taxon>
        <taxon>Noctuoidea</taxon>
        <taxon>Noctuidae</taxon>
        <taxon>Amphipyrinae</taxon>
        <taxon>Spodoptera</taxon>
    </lineage>
</organism>
<dbReference type="GeneID" id="118282142"/>
<proteinExistence type="predicted"/>
<evidence type="ECO:0000313" key="2">
    <source>
        <dbReference type="RefSeq" id="XP_050560519.1"/>
    </source>
</evidence>
<dbReference type="OrthoDB" id="7058214at2759"/>
<dbReference type="Proteomes" id="UP000829999">
    <property type="component" value="Chromosome 25"/>
</dbReference>
<reference evidence="2" key="1">
    <citation type="submission" date="2025-08" db="UniProtKB">
        <authorList>
            <consortium name="RefSeq"/>
        </authorList>
    </citation>
    <scope>IDENTIFICATION</scope>
    <source>
        <tissue evidence="2">Whole larval tissue</tissue>
    </source>
</reference>
<gene>
    <name evidence="2" type="primary">LOC118282142</name>
</gene>
<evidence type="ECO:0000313" key="1">
    <source>
        <dbReference type="Proteomes" id="UP000829999"/>
    </source>
</evidence>
<name>A0A9R0E877_SPOFR</name>
<accession>A0A9R0E877</accession>
<keyword evidence="1" id="KW-1185">Reference proteome</keyword>
<protein>
    <submittedName>
        <fullName evidence="2">Uncharacterized protein LOC118282142 isoform X1</fullName>
    </submittedName>
</protein>